<proteinExistence type="predicted"/>
<evidence type="ECO:0000256" key="3">
    <source>
        <dbReference type="ARBA" id="ARBA00022679"/>
    </source>
</evidence>
<keyword evidence="2" id="KW-0597">Phosphoprotein</keyword>
<dbReference type="InterPro" id="IPR014030">
    <property type="entry name" value="Ketoacyl_synth_N"/>
</dbReference>
<dbReference type="GO" id="GO:0004315">
    <property type="term" value="F:3-oxoacyl-[acyl-carrier-protein] synthase activity"/>
    <property type="evidence" value="ECO:0007669"/>
    <property type="project" value="InterPro"/>
</dbReference>
<evidence type="ECO:0000313" key="8">
    <source>
        <dbReference type="Proteomes" id="UP000190539"/>
    </source>
</evidence>
<dbReference type="Pfam" id="PF00550">
    <property type="entry name" value="PP-binding"/>
    <property type="match status" value="1"/>
</dbReference>
<dbReference type="Gene3D" id="1.10.1200.10">
    <property type="entry name" value="ACP-like"/>
    <property type="match status" value="1"/>
</dbReference>
<dbReference type="InterPro" id="IPR020841">
    <property type="entry name" value="PKS_Beta-ketoAc_synthase_dom"/>
</dbReference>
<dbReference type="PROSITE" id="PS00606">
    <property type="entry name" value="KS3_1"/>
    <property type="match status" value="1"/>
</dbReference>
<dbReference type="SMART" id="SM00825">
    <property type="entry name" value="PKS_KS"/>
    <property type="match status" value="1"/>
</dbReference>
<keyword evidence="3" id="KW-0808">Transferase</keyword>
<feature type="non-terminal residue" evidence="7">
    <location>
        <position position="505"/>
    </location>
</feature>
<evidence type="ECO:0000259" key="6">
    <source>
        <dbReference type="PROSITE" id="PS52004"/>
    </source>
</evidence>
<protein>
    <submittedName>
        <fullName evidence="7">Uncharacterized protein</fullName>
    </submittedName>
</protein>
<feature type="domain" description="Carrier" evidence="5">
    <location>
        <begin position="129"/>
        <end position="204"/>
    </location>
</feature>
<dbReference type="InterPro" id="IPR016039">
    <property type="entry name" value="Thiolase-like"/>
</dbReference>
<name>A0A1V3ZZA0_9ACTN</name>
<evidence type="ECO:0000313" key="7">
    <source>
        <dbReference type="EMBL" id="OON68677.1"/>
    </source>
</evidence>
<keyword evidence="1" id="KW-0596">Phosphopantetheine</keyword>
<dbReference type="AlphaFoldDB" id="A0A1V3ZZA0"/>
<dbReference type="RefSeq" id="WP_256861157.1">
    <property type="nucleotide sequence ID" value="NZ_MVFC01000101.1"/>
</dbReference>
<dbReference type="STRING" id="83656.B1H18_34780"/>
<comment type="caution">
    <text evidence="7">The sequence shown here is derived from an EMBL/GenBank/DDBJ whole genome shotgun (WGS) entry which is preliminary data.</text>
</comment>
<organism evidence="7 8">
    <name type="scientific">Streptomyces tsukubensis</name>
    <dbReference type="NCBI Taxonomy" id="83656"/>
    <lineage>
        <taxon>Bacteria</taxon>
        <taxon>Bacillati</taxon>
        <taxon>Actinomycetota</taxon>
        <taxon>Actinomycetes</taxon>
        <taxon>Kitasatosporales</taxon>
        <taxon>Streptomycetaceae</taxon>
        <taxon>Streptomyces</taxon>
    </lineage>
</organism>
<dbReference type="GO" id="GO:0006633">
    <property type="term" value="P:fatty acid biosynthetic process"/>
    <property type="evidence" value="ECO:0007669"/>
    <property type="project" value="InterPro"/>
</dbReference>
<dbReference type="PANTHER" id="PTHR43775">
    <property type="entry name" value="FATTY ACID SYNTHASE"/>
    <property type="match status" value="1"/>
</dbReference>
<evidence type="ECO:0000256" key="1">
    <source>
        <dbReference type="ARBA" id="ARBA00022450"/>
    </source>
</evidence>
<accession>A0A1V3ZZA0</accession>
<keyword evidence="4" id="KW-0511">Multifunctional enzyme</keyword>
<dbReference type="SUPFAM" id="SSF47336">
    <property type="entry name" value="ACP-like"/>
    <property type="match status" value="1"/>
</dbReference>
<evidence type="ECO:0000259" key="5">
    <source>
        <dbReference type="PROSITE" id="PS50075"/>
    </source>
</evidence>
<feature type="non-terminal residue" evidence="7">
    <location>
        <position position="1"/>
    </location>
</feature>
<dbReference type="Gene3D" id="3.40.47.10">
    <property type="match status" value="1"/>
</dbReference>
<dbReference type="Pfam" id="PF00109">
    <property type="entry name" value="ketoacyl-synt"/>
    <property type="match status" value="1"/>
</dbReference>
<dbReference type="PANTHER" id="PTHR43775:SF51">
    <property type="entry name" value="INACTIVE PHENOLPHTHIOCEROL SYNTHESIS POLYKETIDE SYNTHASE TYPE I PKS1-RELATED"/>
    <property type="match status" value="1"/>
</dbReference>
<dbReference type="SMART" id="SM01294">
    <property type="entry name" value="PKS_PP_betabranch"/>
    <property type="match status" value="1"/>
</dbReference>
<dbReference type="CDD" id="cd00833">
    <property type="entry name" value="PKS"/>
    <property type="match status" value="1"/>
</dbReference>
<dbReference type="InterPro" id="IPR009081">
    <property type="entry name" value="PP-bd_ACP"/>
</dbReference>
<dbReference type="SUPFAM" id="SSF53901">
    <property type="entry name" value="Thiolase-like"/>
    <property type="match status" value="1"/>
</dbReference>
<dbReference type="SMART" id="SM00823">
    <property type="entry name" value="PKS_PP"/>
    <property type="match status" value="1"/>
</dbReference>
<feature type="domain" description="Ketosynthase family 3 (KS3)" evidence="6">
    <location>
        <begin position="224"/>
        <end position="505"/>
    </location>
</feature>
<evidence type="ECO:0000256" key="4">
    <source>
        <dbReference type="ARBA" id="ARBA00023268"/>
    </source>
</evidence>
<keyword evidence="8" id="KW-1185">Reference proteome</keyword>
<dbReference type="Proteomes" id="UP000190539">
    <property type="component" value="Unassembled WGS sequence"/>
</dbReference>
<dbReference type="GO" id="GO:0031177">
    <property type="term" value="F:phosphopantetheine binding"/>
    <property type="evidence" value="ECO:0007669"/>
    <property type="project" value="InterPro"/>
</dbReference>
<dbReference type="GO" id="GO:0017000">
    <property type="term" value="P:antibiotic biosynthetic process"/>
    <property type="evidence" value="ECO:0007669"/>
    <property type="project" value="UniProtKB-ARBA"/>
</dbReference>
<dbReference type="PROSITE" id="PS50075">
    <property type="entry name" value="CARRIER"/>
    <property type="match status" value="1"/>
</dbReference>
<sequence length="505" mass="53166">AHHRHTHNQPTTSLAWGLWKVQDGMAATEAVSAAKRTRATGMAPVGEEEGLRLFDAALATGRSVVVPMHLDPRALSAHAPGAEGGAVRSAPALLRDLVPPALRRAAAGRRGGSDLTDRLRGIPRAEQEAALTELVRAQIAAVLGHTTPQDIGTERAFRDLGFDSLTSVEFRNGLNAATGLRLSATVVFDHPTPGALVTLLRTQLLGAVEPETEEPAARSTSTADDPIAIVAMSCRYPGGVTSPEQLWDLLRTGTDAISGFPDNRGWDVERVYDPDMDSSGTSYSREGGFLHDAADFDADFFGISPREALAMDPQQRLLLETSWEAFERAGIDPTTLRGSRTGVFAGVMYNDYAARFTQAPQEVEGYLGNGSAGSIASGRISYTFGLEGPAVTIDTACSSSLVALHMAAQALRNGECTMALAGGVTVMSTPTTFIEFSRQRGLAADGRCKAFSADADGTGWGEGVGMLLIERLSDAQRNGHPVLALVRGSAVNQDGASNGLTAPNG</sequence>
<dbReference type="Gene3D" id="3.40.50.720">
    <property type="entry name" value="NAD(P)-binding Rossmann-like Domain"/>
    <property type="match status" value="1"/>
</dbReference>
<evidence type="ECO:0000256" key="2">
    <source>
        <dbReference type="ARBA" id="ARBA00022553"/>
    </source>
</evidence>
<dbReference type="PROSITE" id="PS52004">
    <property type="entry name" value="KS3_2"/>
    <property type="match status" value="1"/>
</dbReference>
<dbReference type="InterPro" id="IPR036736">
    <property type="entry name" value="ACP-like_sf"/>
</dbReference>
<dbReference type="InterPro" id="IPR020806">
    <property type="entry name" value="PKS_PP-bd"/>
</dbReference>
<reference evidence="7 8" key="1">
    <citation type="submission" date="2017-02" db="EMBL/GenBank/DDBJ databases">
        <title>Draft Genome Sequence of Streptomyces tsukubaensis F601, a Producer of the immunosuppressant tacrolimus FK506.</title>
        <authorList>
            <person name="Zong G."/>
            <person name="Zhong C."/>
            <person name="Fu J."/>
            <person name="Qin R."/>
            <person name="Cao G."/>
        </authorList>
    </citation>
    <scope>NUCLEOTIDE SEQUENCE [LARGE SCALE GENOMIC DNA]</scope>
    <source>
        <strain evidence="7 8">F601</strain>
    </source>
</reference>
<dbReference type="EMBL" id="MVFC01000101">
    <property type="protein sequence ID" value="OON68677.1"/>
    <property type="molecule type" value="Genomic_DNA"/>
</dbReference>
<dbReference type="GO" id="GO:0004312">
    <property type="term" value="F:fatty acid synthase activity"/>
    <property type="evidence" value="ECO:0007669"/>
    <property type="project" value="TreeGrafter"/>
</dbReference>
<dbReference type="InterPro" id="IPR018201">
    <property type="entry name" value="Ketoacyl_synth_AS"/>
</dbReference>
<gene>
    <name evidence="7" type="ORF">B1H18_34780</name>
</gene>
<dbReference type="InterPro" id="IPR050091">
    <property type="entry name" value="PKS_NRPS_Biosynth_Enz"/>
</dbReference>
<dbReference type="FunFam" id="1.10.1200.10:FF:000007">
    <property type="entry name" value="Probable polyketide synthase pks17"/>
    <property type="match status" value="1"/>
</dbReference>